<dbReference type="GO" id="GO:0000976">
    <property type="term" value="F:transcription cis-regulatory region binding"/>
    <property type="evidence" value="ECO:0007669"/>
    <property type="project" value="TreeGrafter"/>
</dbReference>
<name>A0A221VX52_9PSEU</name>
<dbReference type="Gene3D" id="1.10.357.10">
    <property type="entry name" value="Tetracycline Repressor, domain 2"/>
    <property type="match status" value="1"/>
</dbReference>
<dbReference type="SUPFAM" id="SSF48498">
    <property type="entry name" value="Tetracyclin repressor-like, C-terminal domain"/>
    <property type="match status" value="1"/>
</dbReference>
<evidence type="ECO:0000256" key="3">
    <source>
        <dbReference type="ARBA" id="ARBA00023163"/>
    </source>
</evidence>
<proteinExistence type="predicted"/>
<dbReference type="SUPFAM" id="SSF46689">
    <property type="entry name" value="Homeodomain-like"/>
    <property type="match status" value="1"/>
</dbReference>
<gene>
    <name evidence="4" type="primary">kstR1</name>
    <name evidence="4" type="ORF">AHOG_02105</name>
</gene>
<dbReference type="PRINTS" id="PR00455">
    <property type="entry name" value="HTHTETR"/>
</dbReference>
<evidence type="ECO:0000313" key="4">
    <source>
        <dbReference type="EMBL" id="ASO18085.1"/>
    </source>
</evidence>
<dbReference type="Pfam" id="PF21597">
    <property type="entry name" value="TetR_C_43"/>
    <property type="match status" value="1"/>
</dbReference>
<dbReference type="InterPro" id="IPR050109">
    <property type="entry name" value="HTH-type_TetR-like_transc_reg"/>
</dbReference>
<dbReference type="InterPro" id="IPR049445">
    <property type="entry name" value="TetR_SbtR-like_C"/>
</dbReference>
<dbReference type="PANTHER" id="PTHR30055:SF234">
    <property type="entry name" value="HTH-TYPE TRANSCRIPTIONAL REGULATOR BETI"/>
    <property type="match status" value="1"/>
</dbReference>
<evidence type="ECO:0000313" key="5">
    <source>
        <dbReference type="Proteomes" id="UP000204221"/>
    </source>
</evidence>
<evidence type="ECO:0000256" key="2">
    <source>
        <dbReference type="ARBA" id="ARBA00023125"/>
    </source>
</evidence>
<dbReference type="GO" id="GO:0003700">
    <property type="term" value="F:DNA-binding transcription factor activity"/>
    <property type="evidence" value="ECO:0007669"/>
    <property type="project" value="TreeGrafter"/>
</dbReference>
<keyword evidence="3" id="KW-0804">Transcription</keyword>
<dbReference type="InterPro" id="IPR036271">
    <property type="entry name" value="Tet_transcr_reg_TetR-rel_C_sf"/>
</dbReference>
<organism evidence="4 5">
    <name type="scientific">Actinoalloteichus hoggarensis</name>
    <dbReference type="NCBI Taxonomy" id="1470176"/>
    <lineage>
        <taxon>Bacteria</taxon>
        <taxon>Bacillati</taxon>
        <taxon>Actinomycetota</taxon>
        <taxon>Actinomycetes</taxon>
        <taxon>Pseudonocardiales</taxon>
        <taxon>Pseudonocardiaceae</taxon>
        <taxon>Actinoalloteichus</taxon>
    </lineage>
</organism>
<dbReference type="PROSITE" id="PS50977">
    <property type="entry name" value="HTH_TETR_2"/>
    <property type="match status" value="1"/>
</dbReference>
<dbReference type="Proteomes" id="UP000204221">
    <property type="component" value="Chromosome"/>
</dbReference>
<dbReference type="PANTHER" id="PTHR30055">
    <property type="entry name" value="HTH-TYPE TRANSCRIPTIONAL REGULATOR RUTR"/>
    <property type="match status" value="1"/>
</dbReference>
<dbReference type="OrthoDB" id="9795011at2"/>
<dbReference type="RefSeq" id="WP_093939857.1">
    <property type="nucleotide sequence ID" value="NZ_CP022521.1"/>
</dbReference>
<sequence>MTDHDTPSSTGAARPLRADARRNRERLILAARELFAEQGVHAPLDAVATRAGVGPGTLYRHFPTRQALVEEVFRDRIESLSALAGELLDAPSPGTALRTWLSRVLADAGVVESMAATAPITFRDDESGRELSCHELLRRSGAALLARAQEAGEIRPDLTVAELIRLVAGVLAAAGFHDPDRVGPDDTGIDRMLTLMLEGIGPRTSPG</sequence>
<protein>
    <submittedName>
        <fullName evidence="4">HTH-type transcriptional repressor KstR2</fullName>
    </submittedName>
</protein>
<dbReference type="InterPro" id="IPR001647">
    <property type="entry name" value="HTH_TetR"/>
</dbReference>
<dbReference type="Pfam" id="PF00440">
    <property type="entry name" value="TetR_N"/>
    <property type="match status" value="1"/>
</dbReference>
<evidence type="ECO:0000256" key="1">
    <source>
        <dbReference type="ARBA" id="ARBA00023015"/>
    </source>
</evidence>
<keyword evidence="5" id="KW-1185">Reference proteome</keyword>
<keyword evidence="2" id="KW-0238">DNA-binding</keyword>
<keyword evidence="1" id="KW-0805">Transcription regulation</keyword>
<accession>A0A221VX52</accession>
<dbReference type="EMBL" id="CP022521">
    <property type="protein sequence ID" value="ASO18085.1"/>
    <property type="molecule type" value="Genomic_DNA"/>
</dbReference>
<dbReference type="InterPro" id="IPR009057">
    <property type="entry name" value="Homeodomain-like_sf"/>
</dbReference>
<reference evidence="4 5" key="1">
    <citation type="submission" date="2017-07" db="EMBL/GenBank/DDBJ databases">
        <title>Complete genome sequence of Actinoalloteichus hoggarensis DSM 45943, type strain of Actinoalloteichus hoggarensis.</title>
        <authorList>
            <person name="Ruckert C."/>
            <person name="Nouioui I."/>
            <person name="Willmese J."/>
            <person name="van Wezel G."/>
            <person name="Klenk H.-P."/>
            <person name="Kalinowski J."/>
            <person name="Zotchev S.B."/>
        </authorList>
    </citation>
    <scope>NUCLEOTIDE SEQUENCE [LARGE SCALE GENOMIC DNA]</scope>
    <source>
        <strain evidence="4 5">DSM 45943</strain>
    </source>
</reference>
<dbReference type="AlphaFoldDB" id="A0A221VX52"/>
<dbReference type="KEGG" id="ahg:AHOG_02105"/>